<dbReference type="Proteomes" id="UP000094527">
    <property type="component" value="Unassembled WGS sequence"/>
</dbReference>
<evidence type="ECO:0000256" key="8">
    <source>
        <dbReference type="SAM" id="MobiDB-lite"/>
    </source>
</evidence>
<dbReference type="Gene3D" id="3.30.160.60">
    <property type="entry name" value="Classic Zinc Finger"/>
    <property type="match status" value="4"/>
</dbReference>
<feature type="domain" description="C2H2-type" evidence="9">
    <location>
        <begin position="290"/>
        <end position="318"/>
    </location>
</feature>
<dbReference type="STRING" id="48709.A0A1D2MKB3"/>
<dbReference type="SUPFAM" id="SSF57667">
    <property type="entry name" value="beta-beta-alpha zinc fingers"/>
    <property type="match status" value="3"/>
</dbReference>
<dbReference type="GO" id="GO:0008270">
    <property type="term" value="F:zinc ion binding"/>
    <property type="evidence" value="ECO:0007669"/>
    <property type="project" value="UniProtKB-KW"/>
</dbReference>
<feature type="compositionally biased region" description="Acidic residues" evidence="8">
    <location>
        <begin position="122"/>
        <end position="132"/>
    </location>
</feature>
<feature type="region of interest" description="Disordered" evidence="8">
    <location>
        <begin position="122"/>
        <end position="156"/>
    </location>
</feature>
<keyword evidence="3" id="KW-0677">Repeat</keyword>
<dbReference type="GO" id="GO:0005634">
    <property type="term" value="C:nucleus"/>
    <property type="evidence" value="ECO:0007669"/>
    <property type="project" value="UniProtKB-SubCell"/>
</dbReference>
<evidence type="ECO:0000313" key="10">
    <source>
        <dbReference type="EMBL" id="ODM93423.1"/>
    </source>
</evidence>
<keyword evidence="2" id="KW-0479">Metal-binding</keyword>
<dbReference type="AlphaFoldDB" id="A0A1D2MKB3"/>
<dbReference type="PROSITE" id="PS50157">
    <property type="entry name" value="ZINC_FINGER_C2H2_2"/>
    <property type="match status" value="3"/>
</dbReference>
<organism evidence="10 11">
    <name type="scientific">Orchesella cincta</name>
    <name type="common">Springtail</name>
    <name type="synonym">Podura cincta</name>
    <dbReference type="NCBI Taxonomy" id="48709"/>
    <lineage>
        <taxon>Eukaryota</taxon>
        <taxon>Metazoa</taxon>
        <taxon>Ecdysozoa</taxon>
        <taxon>Arthropoda</taxon>
        <taxon>Hexapoda</taxon>
        <taxon>Collembola</taxon>
        <taxon>Entomobryomorpha</taxon>
        <taxon>Entomobryoidea</taxon>
        <taxon>Orchesellidae</taxon>
        <taxon>Orchesellinae</taxon>
        <taxon>Orchesella</taxon>
    </lineage>
</organism>
<proteinExistence type="predicted"/>
<name>A0A1D2MKB3_ORCCI</name>
<dbReference type="InterPro" id="IPR036236">
    <property type="entry name" value="Znf_C2H2_sf"/>
</dbReference>
<comment type="caution">
    <text evidence="10">The sequence shown here is derived from an EMBL/GenBank/DDBJ whole genome shotgun (WGS) entry which is preliminary data.</text>
</comment>
<evidence type="ECO:0000256" key="2">
    <source>
        <dbReference type="ARBA" id="ARBA00022723"/>
    </source>
</evidence>
<accession>A0A1D2MKB3</accession>
<dbReference type="OMA" id="CENCEIT"/>
<keyword evidence="6" id="KW-0539">Nucleus</keyword>
<evidence type="ECO:0000256" key="7">
    <source>
        <dbReference type="PROSITE-ProRule" id="PRU00042"/>
    </source>
</evidence>
<dbReference type="SMART" id="SM00355">
    <property type="entry name" value="ZnF_C2H2"/>
    <property type="match status" value="7"/>
</dbReference>
<keyword evidence="5" id="KW-0862">Zinc</keyword>
<evidence type="ECO:0000256" key="3">
    <source>
        <dbReference type="ARBA" id="ARBA00022737"/>
    </source>
</evidence>
<dbReference type="PROSITE" id="PS00028">
    <property type="entry name" value="ZINC_FINGER_C2H2_1"/>
    <property type="match status" value="6"/>
</dbReference>
<dbReference type="OrthoDB" id="427030at2759"/>
<evidence type="ECO:0000259" key="9">
    <source>
        <dbReference type="PROSITE" id="PS50157"/>
    </source>
</evidence>
<sequence>MGNYLQVSSVATKRLLKVIGENNEVFCENCEITVITPICSIYSQLLSVQARLSEELEKIQNVVDKSTAESFTTNLPINPLEKDSLCYFKPFRSSLTAKCQLKRQELLPFITPETLIKTSETLESDAEVDDDDNGHVSEPLDSSHLSKCENTGEEDETNVQEYLINIELPDEIKTETEEEVNDSAFYLDSQLTSDPQPSRKALPSPLKVKRHMKSSHDIPPIRCSFCNTSYSSESGLHYHINTVHKPKTLLCSHCPVMFSHQQNLQRHFVSKHSATLSSTPLPTRQDGEPLNCPTCGKLFPTPEKVSIHIKNVHSKKHHQTNQVRNPKTEICQLCGKMLATEKSLQQHVARFHPTEVQTESWAKCPSCDEPFYKKYLLEHHLRSCQGKKRDETQNAAELQRRDYGNLAQTPLHLRCDLCNRTFSNTAMKSQHVAQHSSQNFPCTDCGVTYRWASGLAKHRRNQHKQMT</sequence>
<dbReference type="EMBL" id="LJIJ01000996">
    <property type="protein sequence ID" value="ODM93423.1"/>
    <property type="molecule type" value="Genomic_DNA"/>
</dbReference>
<keyword evidence="11" id="KW-1185">Reference proteome</keyword>
<feature type="domain" description="C2H2-type" evidence="9">
    <location>
        <begin position="413"/>
        <end position="440"/>
    </location>
</feature>
<dbReference type="InterPro" id="IPR013087">
    <property type="entry name" value="Znf_C2H2_type"/>
</dbReference>
<comment type="subcellular location">
    <subcellularLocation>
        <location evidence="1">Nucleus</location>
    </subcellularLocation>
</comment>
<gene>
    <name evidence="10" type="ORF">Ocin01_13259</name>
</gene>
<reference evidence="10 11" key="1">
    <citation type="journal article" date="2016" name="Genome Biol. Evol.">
        <title>Gene Family Evolution Reflects Adaptation to Soil Environmental Stressors in the Genome of the Collembolan Orchesella cincta.</title>
        <authorList>
            <person name="Faddeeva-Vakhrusheva A."/>
            <person name="Derks M.F."/>
            <person name="Anvar S.Y."/>
            <person name="Agamennone V."/>
            <person name="Suring W."/>
            <person name="Smit S."/>
            <person name="van Straalen N.M."/>
            <person name="Roelofs D."/>
        </authorList>
    </citation>
    <scope>NUCLEOTIDE SEQUENCE [LARGE SCALE GENOMIC DNA]</scope>
    <source>
        <tissue evidence="10">Mixed pool</tissue>
    </source>
</reference>
<evidence type="ECO:0000256" key="5">
    <source>
        <dbReference type="ARBA" id="ARBA00022833"/>
    </source>
</evidence>
<dbReference type="InterPro" id="IPR050888">
    <property type="entry name" value="ZnF_C2H2-type_TF"/>
</dbReference>
<evidence type="ECO:0000256" key="1">
    <source>
        <dbReference type="ARBA" id="ARBA00004123"/>
    </source>
</evidence>
<protein>
    <submittedName>
        <fullName evidence="10">Putative zinc finger protein</fullName>
    </submittedName>
</protein>
<keyword evidence="4 7" id="KW-0863">Zinc-finger</keyword>
<evidence type="ECO:0000256" key="6">
    <source>
        <dbReference type="ARBA" id="ARBA00023242"/>
    </source>
</evidence>
<dbReference type="PANTHER" id="PTHR24406">
    <property type="entry name" value="TRANSCRIPTIONAL REPRESSOR CTCFL-RELATED"/>
    <property type="match status" value="1"/>
</dbReference>
<evidence type="ECO:0000256" key="4">
    <source>
        <dbReference type="ARBA" id="ARBA00022771"/>
    </source>
</evidence>
<evidence type="ECO:0000313" key="11">
    <source>
        <dbReference type="Proteomes" id="UP000094527"/>
    </source>
</evidence>
<feature type="domain" description="C2H2-type" evidence="9">
    <location>
        <begin position="440"/>
        <end position="467"/>
    </location>
</feature>